<dbReference type="eggNOG" id="KOG4237">
    <property type="taxonomic scope" value="Eukaryota"/>
</dbReference>
<dbReference type="GO" id="GO:0016020">
    <property type="term" value="C:membrane"/>
    <property type="evidence" value="ECO:0000318"/>
    <property type="project" value="GO_Central"/>
</dbReference>
<dbReference type="AlphaFoldDB" id="E9HA07"/>
<dbReference type="InterPro" id="IPR052286">
    <property type="entry name" value="Wnt_signaling_inhibitor"/>
</dbReference>
<dbReference type="SMART" id="SM00369">
    <property type="entry name" value="LRR_TYP"/>
    <property type="match status" value="3"/>
</dbReference>
<dbReference type="InParanoid" id="E9HA07"/>
<name>E9HA07_DAPPU</name>
<feature type="chain" id="PRO_5003240980" description="LRRCT domain-containing protein" evidence="4">
    <location>
        <begin position="24"/>
        <end position="274"/>
    </location>
</feature>
<evidence type="ECO:0008006" key="7">
    <source>
        <dbReference type="Google" id="ProtNLM"/>
    </source>
</evidence>
<keyword evidence="3" id="KW-0677">Repeat</keyword>
<sequence>MNRVHLIPLSIVGLWLLVTSVAGFSVDADTPCKRLALAKAAGICSKDYSPCRLPFHSNFKLLSITTSSGFSSLDSTPVELAGLESLYLNDNQLTDSEASALIKTLATTSVNSLTDFRLNDNKLTRIPDFLLSIPNLADLHLNNNAITSLSANSLAFRGPISISLGKNQIKSVRPGAFGSLRTLGTFGLIGLNLNKFNRLDSNAFQTLLEGMVIAGEGSLELGETPIVCDCNIAWLLRDNRHLLKHVLYGKCTGNGGDFADVEPERFNHCPAARM</sequence>
<keyword evidence="6" id="KW-1185">Reference proteome</keyword>
<dbReference type="InterPro" id="IPR003591">
    <property type="entry name" value="Leu-rich_rpt_typical-subtyp"/>
</dbReference>
<evidence type="ECO:0000313" key="5">
    <source>
        <dbReference type="EMBL" id="EFX71428.1"/>
    </source>
</evidence>
<evidence type="ECO:0000313" key="6">
    <source>
        <dbReference type="Proteomes" id="UP000000305"/>
    </source>
</evidence>
<dbReference type="HOGENOM" id="CLU_1016573_0_0_1"/>
<dbReference type="KEGG" id="dpx:DAPPUDRAFT_255778"/>
<dbReference type="PANTHER" id="PTHR24364:SF18">
    <property type="entry name" value="LP06937P"/>
    <property type="match status" value="1"/>
</dbReference>
<dbReference type="SUPFAM" id="SSF52058">
    <property type="entry name" value="L domain-like"/>
    <property type="match status" value="1"/>
</dbReference>
<protein>
    <recommendedName>
        <fullName evidence="7">LRRCT domain-containing protein</fullName>
    </recommendedName>
</protein>
<keyword evidence="1" id="KW-0433">Leucine-rich repeat</keyword>
<organism evidence="5 6">
    <name type="scientific">Daphnia pulex</name>
    <name type="common">Water flea</name>
    <dbReference type="NCBI Taxonomy" id="6669"/>
    <lineage>
        <taxon>Eukaryota</taxon>
        <taxon>Metazoa</taxon>
        <taxon>Ecdysozoa</taxon>
        <taxon>Arthropoda</taxon>
        <taxon>Crustacea</taxon>
        <taxon>Branchiopoda</taxon>
        <taxon>Diplostraca</taxon>
        <taxon>Cladocera</taxon>
        <taxon>Anomopoda</taxon>
        <taxon>Daphniidae</taxon>
        <taxon>Daphnia</taxon>
    </lineage>
</organism>
<evidence type="ECO:0000256" key="2">
    <source>
        <dbReference type="ARBA" id="ARBA00022729"/>
    </source>
</evidence>
<gene>
    <name evidence="5" type="ORF">DAPPUDRAFT_255778</name>
</gene>
<dbReference type="EMBL" id="GL732610">
    <property type="protein sequence ID" value="EFX71428.1"/>
    <property type="molecule type" value="Genomic_DNA"/>
</dbReference>
<evidence type="ECO:0000256" key="3">
    <source>
        <dbReference type="ARBA" id="ARBA00022737"/>
    </source>
</evidence>
<evidence type="ECO:0000256" key="1">
    <source>
        <dbReference type="ARBA" id="ARBA00022614"/>
    </source>
</evidence>
<proteinExistence type="predicted"/>
<evidence type="ECO:0000256" key="4">
    <source>
        <dbReference type="SAM" id="SignalP"/>
    </source>
</evidence>
<dbReference type="PhylomeDB" id="E9HA07"/>
<dbReference type="InterPro" id="IPR032675">
    <property type="entry name" value="LRR_dom_sf"/>
</dbReference>
<dbReference type="STRING" id="6669.E9HA07"/>
<dbReference type="Proteomes" id="UP000000305">
    <property type="component" value="Unassembled WGS sequence"/>
</dbReference>
<dbReference type="PANTHER" id="PTHR24364">
    <property type="entry name" value="LP06937P"/>
    <property type="match status" value="1"/>
</dbReference>
<feature type="signal peptide" evidence="4">
    <location>
        <begin position="1"/>
        <end position="23"/>
    </location>
</feature>
<reference evidence="5 6" key="1">
    <citation type="journal article" date="2011" name="Science">
        <title>The ecoresponsive genome of Daphnia pulex.</title>
        <authorList>
            <person name="Colbourne J.K."/>
            <person name="Pfrender M.E."/>
            <person name="Gilbert D."/>
            <person name="Thomas W.K."/>
            <person name="Tucker A."/>
            <person name="Oakley T.H."/>
            <person name="Tokishita S."/>
            <person name="Aerts A."/>
            <person name="Arnold G.J."/>
            <person name="Basu M.K."/>
            <person name="Bauer D.J."/>
            <person name="Caceres C.E."/>
            <person name="Carmel L."/>
            <person name="Casola C."/>
            <person name="Choi J.H."/>
            <person name="Detter J.C."/>
            <person name="Dong Q."/>
            <person name="Dusheyko S."/>
            <person name="Eads B.D."/>
            <person name="Frohlich T."/>
            <person name="Geiler-Samerotte K.A."/>
            <person name="Gerlach D."/>
            <person name="Hatcher P."/>
            <person name="Jogdeo S."/>
            <person name="Krijgsveld J."/>
            <person name="Kriventseva E.V."/>
            <person name="Kultz D."/>
            <person name="Laforsch C."/>
            <person name="Lindquist E."/>
            <person name="Lopez J."/>
            <person name="Manak J.R."/>
            <person name="Muller J."/>
            <person name="Pangilinan J."/>
            <person name="Patwardhan R.P."/>
            <person name="Pitluck S."/>
            <person name="Pritham E.J."/>
            <person name="Rechtsteiner A."/>
            <person name="Rho M."/>
            <person name="Rogozin I.B."/>
            <person name="Sakarya O."/>
            <person name="Salamov A."/>
            <person name="Schaack S."/>
            <person name="Shapiro H."/>
            <person name="Shiga Y."/>
            <person name="Skalitzky C."/>
            <person name="Smith Z."/>
            <person name="Souvorov A."/>
            <person name="Sung W."/>
            <person name="Tang Z."/>
            <person name="Tsuchiya D."/>
            <person name="Tu H."/>
            <person name="Vos H."/>
            <person name="Wang M."/>
            <person name="Wolf Y.I."/>
            <person name="Yamagata H."/>
            <person name="Yamada T."/>
            <person name="Ye Y."/>
            <person name="Shaw J.R."/>
            <person name="Andrews J."/>
            <person name="Crease T.J."/>
            <person name="Tang H."/>
            <person name="Lucas S.M."/>
            <person name="Robertson H.M."/>
            <person name="Bork P."/>
            <person name="Koonin E.V."/>
            <person name="Zdobnov E.M."/>
            <person name="Grigoriev I.V."/>
            <person name="Lynch M."/>
            <person name="Boore J.L."/>
        </authorList>
    </citation>
    <scope>NUCLEOTIDE SEQUENCE [LARGE SCALE GENOMIC DNA]</scope>
</reference>
<keyword evidence="2 4" id="KW-0732">Signal</keyword>
<dbReference type="OrthoDB" id="676979at2759"/>
<accession>E9HA07</accession>
<dbReference type="Gene3D" id="3.80.10.10">
    <property type="entry name" value="Ribonuclease Inhibitor"/>
    <property type="match status" value="1"/>
</dbReference>